<accession>A0AAD6C7E7</accession>
<keyword evidence="3" id="KW-1185">Reference proteome</keyword>
<dbReference type="EMBL" id="JAPVEA010000005">
    <property type="protein sequence ID" value="KAJ5454157.1"/>
    <property type="molecule type" value="Genomic_DNA"/>
</dbReference>
<organism evidence="2 3">
    <name type="scientific">Penicillium daleae</name>
    <dbReference type="NCBI Taxonomy" id="63821"/>
    <lineage>
        <taxon>Eukaryota</taxon>
        <taxon>Fungi</taxon>
        <taxon>Dikarya</taxon>
        <taxon>Ascomycota</taxon>
        <taxon>Pezizomycotina</taxon>
        <taxon>Eurotiomycetes</taxon>
        <taxon>Eurotiomycetidae</taxon>
        <taxon>Eurotiales</taxon>
        <taxon>Aspergillaceae</taxon>
        <taxon>Penicillium</taxon>
    </lineage>
</organism>
<dbReference type="InterPro" id="IPR016181">
    <property type="entry name" value="Acyl_CoA_acyltransferase"/>
</dbReference>
<dbReference type="Proteomes" id="UP001213681">
    <property type="component" value="Unassembled WGS sequence"/>
</dbReference>
<dbReference type="PANTHER" id="PTHR42791:SF17">
    <property type="entry name" value="ACETYLTRANSFERASE, GNAT FAMILY FAMILY (AFU_ORTHOLOGUE AFUA_8G05690)"/>
    <property type="match status" value="1"/>
</dbReference>
<dbReference type="GO" id="GO:0016747">
    <property type="term" value="F:acyltransferase activity, transferring groups other than amino-acyl groups"/>
    <property type="evidence" value="ECO:0007669"/>
    <property type="project" value="InterPro"/>
</dbReference>
<sequence>MATASTLEMEPATLEDVETITEVWFSAFTDPSMRRLFPDTPGFRQWLTDANRSDMINKPFQKYLKVVDTASTDEKGRPRIVSYAKWDTATLEERGRRYPPWHADSPADECEAFFIEMEKVRRQIMGDTRHYYLDMLGTHPDYRKRGAGSMLVKWGCDLADREGVAAYVDASSNGAPLYERFGFVGNSASNPMLDGIVTPMVRK</sequence>
<dbReference type="PANTHER" id="PTHR42791">
    <property type="entry name" value="GNAT FAMILY ACETYLTRANSFERASE"/>
    <property type="match status" value="1"/>
</dbReference>
<comment type="caution">
    <text evidence="2">The sequence shown here is derived from an EMBL/GenBank/DDBJ whole genome shotgun (WGS) entry which is preliminary data.</text>
</comment>
<reference evidence="2" key="2">
    <citation type="journal article" date="2023" name="IMA Fungus">
        <title>Comparative genomic study of the Penicillium genus elucidates a diverse pangenome and 15 lateral gene transfer events.</title>
        <authorList>
            <person name="Petersen C."/>
            <person name="Sorensen T."/>
            <person name="Nielsen M.R."/>
            <person name="Sondergaard T.E."/>
            <person name="Sorensen J.L."/>
            <person name="Fitzpatrick D.A."/>
            <person name="Frisvad J.C."/>
            <person name="Nielsen K.L."/>
        </authorList>
    </citation>
    <scope>NUCLEOTIDE SEQUENCE</scope>
    <source>
        <strain evidence="2">IBT 16125</strain>
    </source>
</reference>
<dbReference type="InterPro" id="IPR052523">
    <property type="entry name" value="Trichothecene_AcTrans"/>
</dbReference>
<gene>
    <name evidence="2" type="ORF">N7458_005113</name>
</gene>
<dbReference type="GeneID" id="81598738"/>
<name>A0AAD6C7E7_9EURO</name>
<protein>
    <recommendedName>
        <fullName evidence="1">N-acetyltransferase domain-containing protein</fullName>
    </recommendedName>
</protein>
<dbReference type="Pfam" id="PF00583">
    <property type="entry name" value="Acetyltransf_1"/>
    <property type="match status" value="1"/>
</dbReference>
<evidence type="ECO:0000313" key="3">
    <source>
        <dbReference type="Proteomes" id="UP001213681"/>
    </source>
</evidence>
<dbReference type="PROSITE" id="PS51186">
    <property type="entry name" value="GNAT"/>
    <property type="match status" value="1"/>
</dbReference>
<dbReference type="Gene3D" id="3.40.630.30">
    <property type="match status" value="1"/>
</dbReference>
<dbReference type="CDD" id="cd04301">
    <property type="entry name" value="NAT_SF"/>
    <property type="match status" value="1"/>
</dbReference>
<dbReference type="InterPro" id="IPR000182">
    <property type="entry name" value="GNAT_dom"/>
</dbReference>
<dbReference type="RefSeq" id="XP_056767113.1">
    <property type="nucleotide sequence ID" value="XM_056908495.1"/>
</dbReference>
<dbReference type="AlphaFoldDB" id="A0AAD6C7E7"/>
<evidence type="ECO:0000313" key="2">
    <source>
        <dbReference type="EMBL" id="KAJ5454157.1"/>
    </source>
</evidence>
<dbReference type="SUPFAM" id="SSF55729">
    <property type="entry name" value="Acyl-CoA N-acyltransferases (Nat)"/>
    <property type="match status" value="1"/>
</dbReference>
<reference evidence="2" key="1">
    <citation type="submission" date="2022-12" db="EMBL/GenBank/DDBJ databases">
        <authorList>
            <person name="Petersen C."/>
        </authorList>
    </citation>
    <scope>NUCLEOTIDE SEQUENCE</scope>
    <source>
        <strain evidence="2">IBT 16125</strain>
    </source>
</reference>
<feature type="domain" description="N-acetyltransferase" evidence="1">
    <location>
        <begin position="7"/>
        <end position="203"/>
    </location>
</feature>
<evidence type="ECO:0000259" key="1">
    <source>
        <dbReference type="PROSITE" id="PS51186"/>
    </source>
</evidence>
<proteinExistence type="predicted"/>